<evidence type="ECO:0000256" key="2">
    <source>
        <dbReference type="ARBA" id="ARBA00022475"/>
    </source>
</evidence>
<proteinExistence type="predicted"/>
<comment type="caution">
    <text evidence="7">The sequence shown here is derived from an EMBL/GenBank/DDBJ whole genome shotgun (WGS) entry which is preliminary data.</text>
</comment>
<gene>
    <name evidence="7" type="ORF">dsat_1907</name>
</gene>
<dbReference type="PATRIC" id="fig|1121439.3.peg.294"/>
<dbReference type="InterPro" id="IPR050475">
    <property type="entry name" value="Prenyltransferase_related"/>
</dbReference>
<sequence>MPSFLVPYLRIARPDHWAKHIFIVPGIFLAAFMAESLAWNQVAMNVVLGFASACLLASANYVINEWLDSETDKQHPDKCKRASCQGLVTARGVYVEYILLVVAGLGIASFVNTLFFLSAILFFLSGILYNVPPFRTKDIVFVDVITESLNNPIRLLFGWSMISPNWLPPLSMMLCFLFGGAFLMAAKRLSEFRHIVEKKGREAAKLYRRSFAFYSEDSLLLSCFAYAVLTSFLLGVLLMKYRVEYILTLPLFTWLFAYYLRRGLQPGSVAQKPEKLLTDKHLRLITLLLVAAFTVLTAYDIPWLERLLLTRFSEVPLDRLW</sequence>
<dbReference type="InterPro" id="IPR000537">
    <property type="entry name" value="UbiA_prenyltransferase"/>
</dbReference>
<dbReference type="PANTHER" id="PTHR42723">
    <property type="entry name" value="CHLOROPHYLL SYNTHASE"/>
    <property type="match status" value="1"/>
</dbReference>
<reference evidence="7 8" key="1">
    <citation type="journal article" date="2013" name="Genome Announc.">
        <title>Draft genome sequences for three mercury-methylating, sulfate-reducing bacteria.</title>
        <authorList>
            <person name="Brown S.D."/>
            <person name="Hurt R.A.Jr."/>
            <person name="Gilmour C.C."/>
            <person name="Elias D.A."/>
        </authorList>
    </citation>
    <scope>NUCLEOTIDE SEQUENCE [LARGE SCALE GENOMIC DNA]</scope>
    <source>
        <strain evidence="7 8">DSM 16529</strain>
    </source>
</reference>
<dbReference type="CDD" id="cd13963">
    <property type="entry name" value="PT_UbiA_2"/>
    <property type="match status" value="1"/>
</dbReference>
<keyword evidence="5 6" id="KW-0472">Membrane</keyword>
<dbReference type="GO" id="GO:0016020">
    <property type="term" value="C:membrane"/>
    <property type="evidence" value="ECO:0007669"/>
    <property type="project" value="UniProtKB-SubCell"/>
</dbReference>
<evidence type="ECO:0000256" key="6">
    <source>
        <dbReference type="SAM" id="Phobius"/>
    </source>
</evidence>
<feature type="transmembrane region" description="Helical" evidence="6">
    <location>
        <begin position="282"/>
        <end position="299"/>
    </location>
</feature>
<feature type="transmembrane region" description="Helical" evidence="6">
    <location>
        <begin position="245"/>
        <end position="261"/>
    </location>
</feature>
<feature type="transmembrane region" description="Helical" evidence="6">
    <location>
        <begin position="45"/>
        <end position="63"/>
    </location>
</feature>
<dbReference type="GO" id="GO:0016765">
    <property type="term" value="F:transferase activity, transferring alkyl or aryl (other than methyl) groups"/>
    <property type="evidence" value="ECO:0007669"/>
    <property type="project" value="InterPro"/>
</dbReference>
<keyword evidence="2" id="KW-1003">Cell membrane</keyword>
<feature type="transmembrane region" description="Helical" evidence="6">
    <location>
        <begin position="218"/>
        <end position="239"/>
    </location>
</feature>
<keyword evidence="3 6" id="KW-0812">Transmembrane</keyword>
<dbReference type="Gene3D" id="1.10.357.140">
    <property type="entry name" value="UbiA prenyltransferase"/>
    <property type="match status" value="1"/>
</dbReference>
<evidence type="ECO:0000256" key="4">
    <source>
        <dbReference type="ARBA" id="ARBA00022989"/>
    </source>
</evidence>
<dbReference type="Pfam" id="PF01040">
    <property type="entry name" value="UbiA"/>
    <property type="match status" value="1"/>
</dbReference>
<feature type="transmembrane region" description="Helical" evidence="6">
    <location>
        <begin position="166"/>
        <end position="186"/>
    </location>
</feature>
<keyword evidence="7" id="KW-0808">Transferase</keyword>
<dbReference type="OrthoDB" id="9803632at2"/>
<dbReference type="AlphaFoldDB" id="S7TFP5"/>
<keyword evidence="4 6" id="KW-1133">Transmembrane helix</keyword>
<dbReference type="InterPro" id="IPR044878">
    <property type="entry name" value="UbiA_sf"/>
</dbReference>
<accession>S7TFP5</accession>
<evidence type="ECO:0000313" key="7">
    <source>
        <dbReference type="EMBL" id="EPR35566.1"/>
    </source>
</evidence>
<comment type="subcellular location">
    <subcellularLocation>
        <location evidence="1">Membrane</location>
        <topology evidence="1">Multi-pass membrane protein</topology>
    </subcellularLocation>
</comment>
<evidence type="ECO:0000256" key="1">
    <source>
        <dbReference type="ARBA" id="ARBA00004141"/>
    </source>
</evidence>
<dbReference type="RefSeq" id="WP_020885793.1">
    <property type="nucleotide sequence ID" value="NZ_ATHI01000003.1"/>
</dbReference>
<organism evidence="7 8">
    <name type="scientific">Alkalidesulfovibrio alkalitolerans DSM 16529</name>
    <dbReference type="NCBI Taxonomy" id="1121439"/>
    <lineage>
        <taxon>Bacteria</taxon>
        <taxon>Pseudomonadati</taxon>
        <taxon>Thermodesulfobacteriota</taxon>
        <taxon>Desulfovibrionia</taxon>
        <taxon>Desulfovibrionales</taxon>
        <taxon>Desulfovibrionaceae</taxon>
        <taxon>Alkalidesulfovibrio</taxon>
    </lineage>
</organism>
<feature type="transmembrane region" description="Helical" evidence="6">
    <location>
        <begin position="97"/>
        <end position="124"/>
    </location>
</feature>
<dbReference type="eggNOG" id="COG0382">
    <property type="taxonomic scope" value="Bacteria"/>
</dbReference>
<dbReference type="EMBL" id="ATHI01000003">
    <property type="protein sequence ID" value="EPR35566.1"/>
    <property type="molecule type" value="Genomic_DNA"/>
</dbReference>
<protein>
    <submittedName>
        <fullName evidence="7">UbiA prenyltransferase</fullName>
    </submittedName>
</protein>
<feature type="transmembrane region" description="Helical" evidence="6">
    <location>
        <begin position="21"/>
        <end position="39"/>
    </location>
</feature>
<evidence type="ECO:0000256" key="5">
    <source>
        <dbReference type="ARBA" id="ARBA00023136"/>
    </source>
</evidence>
<evidence type="ECO:0000256" key="3">
    <source>
        <dbReference type="ARBA" id="ARBA00022692"/>
    </source>
</evidence>
<keyword evidence="8" id="KW-1185">Reference proteome</keyword>
<dbReference type="PANTHER" id="PTHR42723:SF1">
    <property type="entry name" value="CHLOROPHYLL SYNTHASE, CHLOROPLASTIC"/>
    <property type="match status" value="1"/>
</dbReference>
<dbReference type="STRING" id="1121439.dsat_1907"/>
<name>S7TFP5_9BACT</name>
<dbReference type="Proteomes" id="UP000014975">
    <property type="component" value="Unassembled WGS sequence"/>
</dbReference>
<evidence type="ECO:0000313" key="8">
    <source>
        <dbReference type="Proteomes" id="UP000014975"/>
    </source>
</evidence>